<dbReference type="AlphaFoldDB" id="A0AAD6VYA0"/>
<feature type="domain" description="Reverse transcriptase Ty1/copia-type" evidence="4">
    <location>
        <begin position="133"/>
        <end position="239"/>
    </location>
</feature>
<evidence type="ECO:0000259" key="4">
    <source>
        <dbReference type="Pfam" id="PF07727"/>
    </source>
</evidence>
<evidence type="ECO:0000313" key="6">
    <source>
        <dbReference type="Proteomes" id="UP001164929"/>
    </source>
</evidence>
<dbReference type="Pfam" id="PF07727">
    <property type="entry name" value="RVT_2"/>
    <property type="match status" value="1"/>
</dbReference>
<protein>
    <recommendedName>
        <fullName evidence="4">Reverse transcriptase Ty1/copia-type domain-containing protein</fullName>
    </recommendedName>
</protein>
<proteinExistence type="inferred from homology"/>
<dbReference type="GO" id="GO:0016746">
    <property type="term" value="F:acyltransferase activity"/>
    <property type="evidence" value="ECO:0007669"/>
    <property type="project" value="UniProtKB-KW"/>
</dbReference>
<dbReference type="InterPro" id="IPR013103">
    <property type="entry name" value="RVT_2"/>
</dbReference>
<accession>A0AAD6VYA0</accession>
<evidence type="ECO:0000256" key="1">
    <source>
        <dbReference type="ARBA" id="ARBA00009861"/>
    </source>
</evidence>
<dbReference type="Proteomes" id="UP001164929">
    <property type="component" value="Chromosome 6"/>
</dbReference>
<dbReference type="InterPro" id="IPR012337">
    <property type="entry name" value="RNaseH-like_sf"/>
</dbReference>
<dbReference type="SUPFAM" id="SSF53098">
    <property type="entry name" value="Ribonuclease H-like"/>
    <property type="match status" value="1"/>
</dbReference>
<name>A0AAD6VYA0_9ROSI</name>
<evidence type="ECO:0000313" key="5">
    <source>
        <dbReference type="EMBL" id="KAJ6991921.1"/>
    </source>
</evidence>
<evidence type="ECO:0000256" key="2">
    <source>
        <dbReference type="ARBA" id="ARBA00022679"/>
    </source>
</evidence>
<dbReference type="Gene3D" id="3.30.559.10">
    <property type="entry name" value="Chloramphenicol acetyltransferase-like domain"/>
    <property type="match status" value="2"/>
</dbReference>
<sequence length="734" mass="82948">MSKSPTPFMVVHSDVWGPTNTCSLNERKNRQLLEVVRASLFEAHMSTKYWGEAIIAVTYLVNRIPSSTLGFQTPLNVLHKTICSPAVSYLQLRVFGCTTIRKGIAAIIHQEAITDLRWKEAMNEEMRSLQKNCTWEVVELPTGKVPVGCRWVFTIKHKANGTIERFKARLIAKGYTQTYGIDYMETFAPVAKINTVRILLSLVVNRDWPLYQFDVKNAFLHGDLQEEVFMELPPGCIMQIKGSIKAQYKIEDLHRDTSHLWVETWSLNEELQVEQTSPMRLYYDSKAACDIAHNPVQHDRTKHVEVDRHFIKEKLEEKIIEVPHVRSQDQLADLAPPPYIPIILFYSPASENLCKNSDHLKESFSRTLTHFYPFAGRIKDGFSVDCNDDGAEFIEARVAGDISMVLEQADINQQQQLLPCSPYGKSSKLSTDQVTMAVQVNYFNCGGVAISICIWHAVADASTLATFLNCWAAISRDPNNVIDEVVFDCTTLFPPQDLSSFSLHSFVKEDVSSEIVMKRFLFDGSKLASLRDEVGNGPYLDRPSRFIAVSTLILTAMMTVTRENEAMQINAATIAVDLRRRLKPPVPKQSIGNIFQVTIAKWPESESNELSYNGLAGKLHESIRMMNDDFIRKIHAGGGYFNLLKRTGEEARKGSNLTVFGFSSWCNFPFYETDFGWGKPLWLSPALKLNRVAIFLDTKDGEGIEAWIGLSEEDMVKFEQDPGILTYASFSASI</sequence>
<organism evidence="5 6">
    <name type="scientific">Populus alba x Populus x berolinensis</name>
    <dbReference type="NCBI Taxonomy" id="444605"/>
    <lineage>
        <taxon>Eukaryota</taxon>
        <taxon>Viridiplantae</taxon>
        <taxon>Streptophyta</taxon>
        <taxon>Embryophyta</taxon>
        <taxon>Tracheophyta</taxon>
        <taxon>Spermatophyta</taxon>
        <taxon>Magnoliopsida</taxon>
        <taxon>eudicotyledons</taxon>
        <taxon>Gunneridae</taxon>
        <taxon>Pentapetalae</taxon>
        <taxon>rosids</taxon>
        <taxon>fabids</taxon>
        <taxon>Malpighiales</taxon>
        <taxon>Salicaceae</taxon>
        <taxon>Saliceae</taxon>
        <taxon>Populus</taxon>
    </lineage>
</organism>
<dbReference type="Pfam" id="PF02458">
    <property type="entry name" value="Transferase"/>
    <property type="match status" value="1"/>
</dbReference>
<dbReference type="CDD" id="cd09272">
    <property type="entry name" value="RNase_HI_RT_Ty1"/>
    <property type="match status" value="1"/>
</dbReference>
<dbReference type="PANTHER" id="PTHR31623:SF28">
    <property type="entry name" value="BAHD ACYLTRANSFERASE"/>
    <property type="match status" value="1"/>
</dbReference>
<gene>
    <name evidence="5" type="ORF">NC653_015308</name>
</gene>
<dbReference type="PANTHER" id="PTHR31623">
    <property type="entry name" value="F21J9.9"/>
    <property type="match status" value="1"/>
</dbReference>
<dbReference type="InterPro" id="IPR023213">
    <property type="entry name" value="CAT-like_dom_sf"/>
</dbReference>
<reference evidence="5" key="1">
    <citation type="journal article" date="2023" name="Mol. Ecol. Resour.">
        <title>Chromosome-level genome assembly of a triploid poplar Populus alba 'Berolinensis'.</title>
        <authorList>
            <person name="Chen S."/>
            <person name="Yu Y."/>
            <person name="Wang X."/>
            <person name="Wang S."/>
            <person name="Zhang T."/>
            <person name="Zhou Y."/>
            <person name="He R."/>
            <person name="Meng N."/>
            <person name="Wang Y."/>
            <person name="Liu W."/>
            <person name="Liu Z."/>
            <person name="Liu J."/>
            <person name="Guo Q."/>
            <person name="Huang H."/>
            <person name="Sederoff R.R."/>
            <person name="Wang G."/>
            <person name="Qu G."/>
            <person name="Chen S."/>
        </authorList>
    </citation>
    <scope>NUCLEOTIDE SEQUENCE</scope>
    <source>
        <strain evidence="5">SC-2020</strain>
    </source>
</reference>
<dbReference type="InterPro" id="IPR043502">
    <property type="entry name" value="DNA/RNA_pol_sf"/>
</dbReference>
<evidence type="ECO:0000256" key="3">
    <source>
        <dbReference type="ARBA" id="ARBA00023315"/>
    </source>
</evidence>
<keyword evidence="2" id="KW-0808">Transferase</keyword>
<keyword evidence="6" id="KW-1185">Reference proteome</keyword>
<keyword evidence="3" id="KW-0012">Acyltransferase</keyword>
<comment type="similarity">
    <text evidence="1">Belongs to the plant acyltransferase family.</text>
</comment>
<comment type="caution">
    <text evidence="5">The sequence shown here is derived from an EMBL/GenBank/DDBJ whole genome shotgun (WGS) entry which is preliminary data.</text>
</comment>
<dbReference type="EMBL" id="JAQIZT010000006">
    <property type="protein sequence ID" value="KAJ6991921.1"/>
    <property type="molecule type" value="Genomic_DNA"/>
</dbReference>
<dbReference type="SUPFAM" id="SSF56672">
    <property type="entry name" value="DNA/RNA polymerases"/>
    <property type="match status" value="1"/>
</dbReference>